<dbReference type="VEuPathDB" id="TriTrypDB:TvY486_0023100"/>
<accession>F9WPX9</accession>
<dbReference type="EMBL" id="CAEX01003808">
    <property type="protein sequence ID" value="CCD19606.1"/>
    <property type="molecule type" value="Genomic_DNA"/>
</dbReference>
<feature type="region of interest" description="Disordered" evidence="1">
    <location>
        <begin position="116"/>
        <end position="161"/>
    </location>
</feature>
<protein>
    <submittedName>
        <fullName evidence="2">Uncharacterized protein</fullName>
    </submittedName>
</protein>
<sequence length="420" mass="45727">MVCQNLKNVPGTLLCNRALYINIVGSQCTGCPPGSVVRNTDSGPVLIDHVMRVARHCANKVVAEPIAAAITGAGSSSSEQEFEQIQKGYECCMGELAVRTKELRLREKEIQRLQKELHDLRPMKETQSTRGAQGQVSDELRDKEGENKCGRADERADTSSLSNVLGSDATCHGGGKCPAISPFCVEAEAPPLALHTLNIEMEGTSSTSGSSEHRNQPTSVLEQDKQINGTTCVQEEPFAAEKRSIKLTQCDDACPSDWNAVCQSILLYESGIVAALTSCVDDVSVEGTRRGDRVDETPKEHRNLDGGLSACSSDERCVVGTDIVFPEHIITESVGALLFCRRCRHFLPPHARSMMNHLRTEWHRSVEAGAAVAGPIFTQFSGALQAMPQFREPVTVVQHGQLEKELSVSDRFFKCGFDIA</sequence>
<gene>
    <name evidence="2" type="ORF">TvY486_0023100</name>
</gene>
<dbReference type="OMA" id="HENPGAM"/>
<dbReference type="Proteomes" id="UP000009027">
    <property type="component" value="Unassembled WGS sequence"/>
</dbReference>
<organism evidence="2 3">
    <name type="scientific">Trypanosoma vivax (strain Y486)</name>
    <dbReference type="NCBI Taxonomy" id="1055687"/>
    <lineage>
        <taxon>Eukaryota</taxon>
        <taxon>Discoba</taxon>
        <taxon>Euglenozoa</taxon>
        <taxon>Kinetoplastea</taxon>
        <taxon>Metakinetoplastina</taxon>
        <taxon>Trypanosomatida</taxon>
        <taxon>Trypanosomatidae</taxon>
        <taxon>Trypanosoma</taxon>
        <taxon>Duttonella</taxon>
    </lineage>
</organism>
<proteinExistence type="predicted"/>
<dbReference type="AlphaFoldDB" id="F9WPX9"/>
<evidence type="ECO:0000313" key="2">
    <source>
        <dbReference type="EMBL" id="CCD19606.1"/>
    </source>
</evidence>
<evidence type="ECO:0000313" key="3">
    <source>
        <dbReference type="Proteomes" id="UP000009027"/>
    </source>
</evidence>
<feature type="compositionally biased region" description="Polar residues" evidence="1">
    <location>
        <begin position="125"/>
        <end position="136"/>
    </location>
</feature>
<evidence type="ECO:0000256" key="1">
    <source>
        <dbReference type="SAM" id="MobiDB-lite"/>
    </source>
</evidence>
<keyword evidence="3" id="KW-1185">Reference proteome</keyword>
<feature type="compositionally biased region" description="Basic and acidic residues" evidence="1">
    <location>
        <begin position="138"/>
        <end position="157"/>
    </location>
</feature>
<name>F9WPX9_TRYVY</name>
<reference evidence="2 3" key="1">
    <citation type="journal article" date="2012" name="Proc. Natl. Acad. Sci. U.S.A.">
        <title>Antigenic diversity is generated by distinct evolutionary mechanisms in African trypanosome species.</title>
        <authorList>
            <person name="Jackson A.P."/>
            <person name="Berry A."/>
            <person name="Aslett M."/>
            <person name="Allison H.C."/>
            <person name="Burton P."/>
            <person name="Vavrova-Anderson J."/>
            <person name="Brown R."/>
            <person name="Browne H."/>
            <person name="Corton N."/>
            <person name="Hauser H."/>
            <person name="Gamble J."/>
            <person name="Gilderthorp R."/>
            <person name="Marcello L."/>
            <person name="McQuillan J."/>
            <person name="Otto T.D."/>
            <person name="Quail M.A."/>
            <person name="Sanders M.J."/>
            <person name="van Tonder A."/>
            <person name="Ginger M.L."/>
            <person name="Field M.C."/>
            <person name="Barry J.D."/>
            <person name="Hertz-Fowler C."/>
            <person name="Berriman M."/>
        </authorList>
    </citation>
    <scope>NUCLEOTIDE SEQUENCE</scope>
    <source>
        <strain evidence="2 3">Y486</strain>
    </source>
</reference>